<dbReference type="AlphaFoldDB" id="C5FNI8"/>
<reference evidence="3" key="1">
    <citation type="journal article" date="2012" name="MBio">
        <title>Comparative genome analysis of Trichophyton rubrum and related dermatophytes reveals candidate genes involved in infection.</title>
        <authorList>
            <person name="Martinez D.A."/>
            <person name="Oliver B.G."/>
            <person name="Graeser Y."/>
            <person name="Goldberg J.M."/>
            <person name="Li W."/>
            <person name="Martinez-Rossi N.M."/>
            <person name="Monod M."/>
            <person name="Shelest E."/>
            <person name="Barton R.C."/>
            <person name="Birch E."/>
            <person name="Brakhage A.A."/>
            <person name="Chen Z."/>
            <person name="Gurr S.J."/>
            <person name="Heiman D."/>
            <person name="Heitman J."/>
            <person name="Kosti I."/>
            <person name="Rossi A."/>
            <person name="Saif S."/>
            <person name="Samalova M."/>
            <person name="Saunders C.W."/>
            <person name="Shea T."/>
            <person name="Summerbell R.C."/>
            <person name="Xu J."/>
            <person name="Young S."/>
            <person name="Zeng Q."/>
            <person name="Birren B.W."/>
            <person name="Cuomo C.A."/>
            <person name="White T.C."/>
        </authorList>
    </citation>
    <scope>NUCLEOTIDE SEQUENCE [LARGE SCALE GENOMIC DNA]</scope>
    <source>
        <strain evidence="3">ATCC MYA-4605 / CBS 113480</strain>
    </source>
</reference>
<dbReference type="GeneID" id="9229795"/>
<dbReference type="HOGENOM" id="CLU_1721908_0_0_1"/>
<keyword evidence="3" id="KW-1185">Reference proteome</keyword>
<sequence length="152" mass="17894">MIETYRKMKKTHVTLFGAESMGERKDIRKVPSLIDYKAGQLSYIIQYFHSARLLKVVVGCYFDREHLSRRSYMYMLYPCYNMQCDDYIYGMYLRTRMLFFSCNTTKDTDCPLKLPEKDVLYYKSDAWDDVQPSSLGKDDKPLLGDGGQHSKL</sequence>
<organism evidence="2 3">
    <name type="scientific">Arthroderma otae (strain ATCC MYA-4605 / CBS 113480)</name>
    <name type="common">Microsporum canis</name>
    <dbReference type="NCBI Taxonomy" id="554155"/>
    <lineage>
        <taxon>Eukaryota</taxon>
        <taxon>Fungi</taxon>
        <taxon>Dikarya</taxon>
        <taxon>Ascomycota</taxon>
        <taxon>Pezizomycotina</taxon>
        <taxon>Eurotiomycetes</taxon>
        <taxon>Eurotiomycetidae</taxon>
        <taxon>Onygenales</taxon>
        <taxon>Arthrodermataceae</taxon>
        <taxon>Microsporum</taxon>
    </lineage>
</organism>
<accession>C5FNI8</accession>
<proteinExistence type="predicted"/>
<evidence type="ECO:0000313" key="2">
    <source>
        <dbReference type="EMBL" id="EEQ31602.1"/>
    </source>
</evidence>
<dbReference type="Proteomes" id="UP000002035">
    <property type="component" value="Unassembled WGS sequence"/>
</dbReference>
<dbReference type="VEuPathDB" id="FungiDB:MCYG_04421"/>
<protein>
    <submittedName>
        <fullName evidence="2">Uncharacterized protein</fullName>
    </submittedName>
</protein>
<dbReference type="RefSeq" id="XP_002846684.1">
    <property type="nucleotide sequence ID" value="XM_002846638.1"/>
</dbReference>
<name>C5FNI8_ARTOC</name>
<evidence type="ECO:0000313" key="3">
    <source>
        <dbReference type="Proteomes" id="UP000002035"/>
    </source>
</evidence>
<dbReference type="EMBL" id="DS995704">
    <property type="protein sequence ID" value="EEQ31602.1"/>
    <property type="molecule type" value="Genomic_DNA"/>
</dbReference>
<feature type="region of interest" description="Disordered" evidence="1">
    <location>
        <begin position="129"/>
        <end position="152"/>
    </location>
</feature>
<gene>
    <name evidence="2" type="ORF">MCYG_04421</name>
</gene>
<evidence type="ECO:0000256" key="1">
    <source>
        <dbReference type="SAM" id="MobiDB-lite"/>
    </source>
</evidence>